<dbReference type="Pfam" id="PF09557">
    <property type="entry name" value="DUF2382"/>
    <property type="match status" value="1"/>
</dbReference>
<accession>A0A1U7P535</accession>
<dbReference type="Proteomes" id="UP000186607">
    <property type="component" value="Unassembled WGS sequence"/>
</dbReference>
<feature type="domain" description="DUF2382" evidence="1">
    <location>
        <begin position="34"/>
        <end position="149"/>
    </location>
</feature>
<reference evidence="2 3" key="1">
    <citation type="submission" date="2017-01" db="EMBL/GenBank/DDBJ databases">
        <title>Genome Analysis of Deinococcus marmoris KOPRI26562.</title>
        <authorList>
            <person name="Kim J.H."/>
            <person name="Oh H.-M."/>
        </authorList>
    </citation>
    <scope>NUCLEOTIDE SEQUENCE [LARGE SCALE GENOMIC DNA]</scope>
    <source>
        <strain evidence="2 3">KOPRI26562</strain>
    </source>
</reference>
<name>A0A1U7P535_9DEIO</name>
<comment type="caution">
    <text evidence="2">The sequence shown here is derived from an EMBL/GenBank/DDBJ whole genome shotgun (WGS) entry which is preliminary data.</text>
</comment>
<dbReference type="AlphaFoldDB" id="A0A1U7P535"/>
<dbReference type="RefSeq" id="WP_075830002.1">
    <property type="nucleotide sequence ID" value="NZ_MSTI01000004.1"/>
</dbReference>
<dbReference type="PANTHER" id="PTHR38463">
    <property type="entry name" value="STRESS RESPONSE PROTEIN YSNF"/>
    <property type="match status" value="1"/>
</dbReference>
<protein>
    <submittedName>
        <fullName evidence="2">Stress response protein ysnF</fullName>
    </submittedName>
</protein>
<evidence type="ECO:0000313" key="3">
    <source>
        <dbReference type="Proteomes" id="UP000186607"/>
    </source>
</evidence>
<dbReference type="OrthoDB" id="72149at2"/>
<dbReference type="InterPro" id="IPR052967">
    <property type="entry name" value="Stress_Response_Assoc"/>
</dbReference>
<dbReference type="EMBL" id="MSTI01000004">
    <property type="protein sequence ID" value="OLV20295.1"/>
    <property type="molecule type" value="Genomic_DNA"/>
</dbReference>
<dbReference type="InterPro" id="IPR019060">
    <property type="entry name" value="DUF2382"/>
</dbReference>
<gene>
    <name evidence="2" type="ORF">BOO71_0000160</name>
</gene>
<evidence type="ECO:0000313" key="2">
    <source>
        <dbReference type="EMBL" id="OLV20295.1"/>
    </source>
</evidence>
<organism evidence="2 3">
    <name type="scientific">Deinococcus marmoris</name>
    <dbReference type="NCBI Taxonomy" id="249408"/>
    <lineage>
        <taxon>Bacteria</taxon>
        <taxon>Thermotogati</taxon>
        <taxon>Deinococcota</taxon>
        <taxon>Deinococci</taxon>
        <taxon>Deinococcales</taxon>
        <taxon>Deinococcaceae</taxon>
        <taxon>Deinococcus</taxon>
    </lineage>
</organism>
<proteinExistence type="predicted"/>
<evidence type="ECO:0000259" key="1">
    <source>
        <dbReference type="Pfam" id="PF09557"/>
    </source>
</evidence>
<dbReference type="PANTHER" id="PTHR38463:SF1">
    <property type="entry name" value="STRESS RESPONSE PROTEIN YSNF"/>
    <property type="match status" value="1"/>
</dbReference>
<sequence length="167" mass="18825">MTDQRKDRFDGPLTGTELETQTTQLQGVQLQGMIELREERLIVEKEREVAGSVAFTREVRRETVQMPVELVTEVLIIEHLGTGAADGGHIITLDGTPLAPGERRELLVYREEARIEKRVVVREQISIGKRQVIETRTFDATLAHEELVVTPEGDVQVFEQPAGEQKL</sequence>
<keyword evidence="3" id="KW-1185">Reference proteome</keyword>
<dbReference type="STRING" id="249408.BOO71_0000160"/>